<sequence length="105" mass="12410">MLLEKLAEATKSNNSKDHLLKKLEIEMEDKVKGLESEISRLNKEIEEKDSFYAKEKRRSQNFFDEVVETEIKFEEKLNEQKSIIAELEKEIINIGERNNLLLIEI</sequence>
<reference evidence="2" key="1">
    <citation type="submission" date="2022-01" db="EMBL/GenBank/DDBJ databases">
        <authorList>
            <person name="King R."/>
        </authorList>
    </citation>
    <scope>NUCLEOTIDE SEQUENCE</scope>
</reference>
<organism evidence="2 3">
    <name type="scientific">Phaedon cochleariae</name>
    <name type="common">Mustard beetle</name>
    <dbReference type="NCBI Taxonomy" id="80249"/>
    <lineage>
        <taxon>Eukaryota</taxon>
        <taxon>Metazoa</taxon>
        <taxon>Ecdysozoa</taxon>
        <taxon>Arthropoda</taxon>
        <taxon>Hexapoda</taxon>
        <taxon>Insecta</taxon>
        <taxon>Pterygota</taxon>
        <taxon>Neoptera</taxon>
        <taxon>Endopterygota</taxon>
        <taxon>Coleoptera</taxon>
        <taxon>Polyphaga</taxon>
        <taxon>Cucujiformia</taxon>
        <taxon>Chrysomeloidea</taxon>
        <taxon>Chrysomelidae</taxon>
        <taxon>Chrysomelinae</taxon>
        <taxon>Chrysomelini</taxon>
        <taxon>Phaedon</taxon>
    </lineage>
</organism>
<dbReference type="EMBL" id="OU896722">
    <property type="protein sequence ID" value="CAG9817718.1"/>
    <property type="molecule type" value="Genomic_DNA"/>
</dbReference>
<keyword evidence="1" id="KW-0175">Coiled coil</keyword>
<keyword evidence="3" id="KW-1185">Reference proteome</keyword>
<evidence type="ECO:0000313" key="2">
    <source>
        <dbReference type="EMBL" id="CAG9817718.1"/>
    </source>
</evidence>
<evidence type="ECO:0000256" key="1">
    <source>
        <dbReference type="SAM" id="Coils"/>
    </source>
</evidence>
<name>A0A9N9SDC9_PHACE</name>
<protein>
    <submittedName>
        <fullName evidence="2">Uncharacterized protein</fullName>
    </submittedName>
</protein>
<dbReference type="Proteomes" id="UP001153737">
    <property type="component" value="Chromosome 16"/>
</dbReference>
<reference evidence="2" key="2">
    <citation type="submission" date="2022-10" db="EMBL/GenBank/DDBJ databases">
        <authorList>
            <consortium name="ENA_rothamsted_submissions"/>
            <consortium name="culmorum"/>
            <person name="King R."/>
        </authorList>
    </citation>
    <scope>NUCLEOTIDE SEQUENCE</scope>
</reference>
<feature type="coiled-coil region" evidence="1">
    <location>
        <begin position="24"/>
        <end position="104"/>
    </location>
</feature>
<proteinExistence type="predicted"/>
<evidence type="ECO:0000313" key="3">
    <source>
        <dbReference type="Proteomes" id="UP001153737"/>
    </source>
</evidence>
<dbReference type="AlphaFoldDB" id="A0A9N9SDC9"/>
<accession>A0A9N9SDC9</accession>
<gene>
    <name evidence="2" type="ORF">PHAECO_LOCUS5381</name>
</gene>
<dbReference type="OrthoDB" id="6758350at2759"/>